<evidence type="ECO:0000256" key="2">
    <source>
        <dbReference type="ARBA" id="ARBA00022692"/>
    </source>
</evidence>
<dbReference type="HAMAP" id="MF_00902">
    <property type="entry name" value="TatC"/>
    <property type="match status" value="1"/>
</dbReference>
<dbReference type="Pfam" id="PF00902">
    <property type="entry name" value="TatC"/>
    <property type="match status" value="1"/>
</dbReference>
<dbReference type="NCBIfam" id="TIGR00945">
    <property type="entry name" value="tatC"/>
    <property type="match status" value="1"/>
</dbReference>
<comment type="subunit">
    <text evidence="7">The Tat system comprises two distinct complexes: a TatABC complex, containing multiple copies of TatA, TatB and TatC subunits, and a separate TatA complex, containing only TatA subunits. Substrates initially bind to the TatABC complex, which probably triggers association of the separate TatA complex to form the active translocon.</text>
</comment>
<dbReference type="PANTHER" id="PTHR30371:SF0">
    <property type="entry name" value="SEC-INDEPENDENT PROTEIN TRANSLOCASE PROTEIN TATC, CHLOROPLASTIC-RELATED"/>
    <property type="match status" value="1"/>
</dbReference>
<evidence type="ECO:0000256" key="7">
    <source>
        <dbReference type="HAMAP-Rule" id="MF_00902"/>
    </source>
</evidence>
<evidence type="ECO:0000256" key="5">
    <source>
        <dbReference type="ARBA" id="ARBA00023010"/>
    </source>
</evidence>
<comment type="similarity">
    <text evidence="7">Belongs to the TatC family.</text>
</comment>
<dbReference type="GO" id="GO:0065002">
    <property type="term" value="P:intracellular protein transmembrane transport"/>
    <property type="evidence" value="ECO:0007669"/>
    <property type="project" value="TreeGrafter"/>
</dbReference>
<proteinExistence type="inferred from homology"/>
<dbReference type="Proteomes" id="UP000093501">
    <property type="component" value="Unassembled WGS sequence"/>
</dbReference>
<keyword evidence="9" id="KW-1185">Reference proteome</keyword>
<name>A0A1C0AQR4_9ACTN</name>
<comment type="function">
    <text evidence="7">Part of the twin-arginine translocation (Tat) system that transports large folded proteins containing a characteristic twin-arginine motif in their signal peptide across membranes. Together with TatB, TatC is part of a receptor directly interacting with Tat signal peptides.</text>
</comment>
<keyword evidence="4 7" id="KW-1133">Transmembrane helix</keyword>
<comment type="subcellular location">
    <subcellularLocation>
        <location evidence="7">Cell membrane</location>
        <topology evidence="7">Multi-pass membrane protein</topology>
    </subcellularLocation>
    <subcellularLocation>
        <location evidence="1">Membrane</location>
        <topology evidence="1">Multi-pass membrane protein</topology>
    </subcellularLocation>
</comment>
<dbReference type="PRINTS" id="PR01840">
    <property type="entry name" value="TATCFAMILY"/>
</dbReference>
<keyword evidence="5 7" id="KW-0811">Translocation</keyword>
<keyword evidence="7" id="KW-0813">Transport</keyword>
<feature type="transmembrane region" description="Helical" evidence="7">
    <location>
        <begin position="192"/>
        <end position="214"/>
    </location>
</feature>
<sequence length="290" mass="31523">MSAAPTEPVAKPGRFSWLRPPQGGPDGTMSLTDHLRELRYRVTIASFAIALASIACIFFYRELIEVIMAPYYAAVEELKQSRPDAQTLIVNDGVVSPFTLAVIACVSGGIVLSSPVWLYQVWAFIAPGLLSKEKRYALAFIGAAVPLFLSGAALGYLVWPKGISVLLSFTPEDMDIVNLLEMSSFLGMELKVILVFGISFLLPVVLVALNMAGVVRGYQLKRARKFVLFGSVVFAAIATPSTDPFSMLALAVPLSVMFFIAELICRSMDRKRGITEETAAEFAVDLDDGK</sequence>
<dbReference type="GO" id="GO:0033281">
    <property type="term" value="C:TAT protein transport complex"/>
    <property type="evidence" value="ECO:0007669"/>
    <property type="project" value="UniProtKB-UniRule"/>
</dbReference>
<evidence type="ECO:0000256" key="4">
    <source>
        <dbReference type="ARBA" id="ARBA00022989"/>
    </source>
</evidence>
<feature type="transmembrane region" description="Helical" evidence="7">
    <location>
        <begin position="137"/>
        <end position="159"/>
    </location>
</feature>
<feature type="transmembrane region" description="Helical" evidence="7">
    <location>
        <begin position="248"/>
        <end position="265"/>
    </location>
</feature>
<dbReference type="AlphaFoldDB" id="A0A1C0AQR4"/>
<keyword evidence="2 7" id="KW-0812">Transmembrane</keyword>
<evidence type="ECO:0000256" key="1">
    <source>
        <dbReference type="ARBA" id="ARBA00004141"/>
    </source>
</evidence>
<feature type="transmembrane region" description="Helical" evidence="7">
    <location>
        <begin position="98"/>
        <end position="125"/>
    </location>
</feature>
<evidence type="ECO:0000313" key="8">
    <source>
        <dbReference type="EMBL" id="OCL36744.1"/>
    </source>
</evidence>
<feature type="transmembrane region" description="Helical" evidence="7">
    <location>
        <begin position="38"/>
        <end position="60"/>
    </location>
</feature>
<dbReference type="PANTHER" id="PTHR30371">
    <property type="entry name" value="SEC-INDEPENDENT PROTEIN TRANSLOCASE PROTEIN TATC"/>
    <property type="match status" value="1"/>
</dbReference>
<evidence type="ECO:0000313" key="9">
    <source>
        <dbReference type="Proteomes" id="UP000093501"/>
    </source>
</evidence>
<gene>
    <name evidence="7" type="primary">tatC</name>
    <name evidence="8" type="ORF">BCR15_13660</name>
</gene>
<evidence type="ECO:0000256" key="6">
    <source>
        <dbReference type="ARBA" id="ARBA00023136"/>
    </source>
</evidence>
<keyword evidence="7" id="KW-1003">Cell membrane</keyword>
<reference evidence="9" key="1">
    <citation type="submission" date="2016-07" db="EMBL/GenBank/DDBJ databases">
        <authorList>
            <person name="Florea S."/>
            <person name="Webb J.S."/>
            <person name="Jaromczyk J."/>
            <person name="Schardl C.L."/>
        </authorList>
    </citation>
    <scope>NUCLEOTIDE SEQUENCE [LARGE SCALE GENOMIC DNA]</scope>
    <source>
        <strain evidence="9">IPBSL-7</strain>
    </source>
</reference>
<dbReference type="GO" id="GO:0009977">
    <property type="term" value="F:proton motive force dependent protein transmembrane transporter activity"/>
    <property type="evidence" value="ECO:0007669"/>
    <property type="project" value="TreeGrafter"/>
</dbReference>
<accession>A0A1C0AQR4</accession>
<dbReference type="InterPro" id="IPR002033">
    <property type="entry name" value="TatC"/>
</dbReference>
<feature type="transmembrane region" description="Helical" evidence="7">
    <location>
        <begin position="226"/>
        <end position="242"/>
    </location>
</feature>
<keyword evidence="6 7" id="KW-0472">Membrane</keyword>
<organism evidence="8 9">
    <name type="scientific">Tessaracoccus lapidicaptus</name>
    <dbReference type="NCBI Taxonomy" id="1427523"/>
    <lineage>
        <taxon>Bacteria</taxon>
        <taxon>Bacillati</taxon>
        <taxon>Actinomycetota</taxon>
        <taxon>Actinomycetes</taxon>
        <taxon>Propionibacteriales</taxon>
        <taxon>Propionibacteriaceae</taxon>
        <taxon>Tessaracoccus</taxon>
    </lineage>
</organism>
<dbReference type="EMBL" id="MBQD01000007">
    <property type="protein sequence ID" value="OCL36744.1"/>
    <property type="molecule type" value="Genomic_DNA"/>
</dbReference>
<evidence type="ECO:0000256" key="3">
    <source>
        <dbReference type="ARBA" id="ARBA00022927"/>
    </source>
</evidence>
<keyword evidence="3 7" id="KW-0653">Protein transport</keyword>
<protein>
    <recommendedName>
        <fullName evidence="7">Sec-independent protein translocase protein TatC</fullName>
    </recommendedName>
</protein>
<comment type="caution">
    <text evidence="8">The sequence shown here is derived from an EMBL/GenBank/DDBJ whole genome shotgun (WGS) entry which is preliminary data.</text>
</comment>
<dbReference type="GO" id="GO:0043953">
    <property type="term" value="P:protein transport by the Tat complex"/>
    <property type="evidence" value="ECO:0007669"/>
    <property type="project" value="UniProtKB-UniRule"/>
</dbReference>